<evidence type="ECO:0000259" key="11">
    <source>
        <dbReference type="Pfam" id="PF03895"/>
    </source>
</evidence>
<dbReference type="InterPro" id="IPR008635">
    <property type="entry name" value="Coiled_stalk_dom"/>
</dbReference>
<evidence type="ECO:0000256" key="8">
    <source>
        <dbReference type="ARBA" id="ARBA00022927"/>
    </source>
</evidence>
<sequence length="126" mass="12636">MGASGNERRIQNVAAGEISKTSTDAINGSQLHATNGEVAKLSNKLGNIKSGMSAGVAGAYAAAALGQPHDPGASSVGVAVGNFQGESALSLGISTISDNGKWILKGMVTHDTQNHTGAGASVNYQW</sequence>
<evidence type="ECO:0000256" key="7">
    <source>
        <dbReference type="ARBA" id="ARBA00022729"/>
    </source>
</evidence>
<feature type="domain" description="Trimeric autotransporter adhesin YadA-like stalk" evidence="12">
    <location>
        <begin position="9"/>
        <end position="49"/>
    </location>
</feature>
<keyword evidence="8" id="KW-0653">Protein transport</keyword>
<keyword evidence="6" id="KW-0812">Transmembrane</keyword>
<accession>A0AAW8CQJ3</accession>
<gene>
    <name evidence="13" type="ORF">QJU78_07190</name>
</gene>
<evidence type="ECO:0000256" key="4">
    <source>
        <dbReference type="ARBA" id="ARBA00022448"/>
    </source>
</evidence>
<comment type="subcellular location">
    <subcellularLocation>
        <location evidence="2">Cell outer membrane</location>
    </subcellularLocation>
    <subcellularLocation>
        <location evidence="1">Cell surface</location>
    </subcellularLocation>
</comment>
<comment type="similarity">
    <text evidence="3">Belongs to the autotransporter-2 (AT-2) (TC 1.B.40) family.</text>
</comment>
<keyword evidence="9" id="KW-0472">Membrane</keyword>
<comment type="caution">
    <text evidence="13">The sequence shown here is derived from an EMBL/GenBank/DDBJ whole genome shotgun (WGS) entry which is preliminary data.</text>
</comment>
<dbReference type="GO" id="GO:0009279">
    <property type="term" value="C:cell outer membrane"/>
    <property type="evidence" value="ECO:0007669"/>
    <property type="project" value="UniProtKB-SubCell"/>
</dbReference>
<evidence type="ECO:0000256" key="10">
    <source>
        <dbReference type="ARBA" id="ARBA00023237"/>
    </source>
</evidence>
<dbReference type="Pfam" id="PF03895">
    <property type="entry name" value="YadA_anchor"/>
    <property type="match status" value="1"/>
</dbReference>
<dbReference type="GO" id="GO:0015031">
    <property type="term" value="P:protein transport"/>
    <property type="evidence" value="ECO:0007669"/>
    <property type="project" value="UniProtKB-KW"/>
</dbReference>
<evidence type="ECO:0000256" key="1">
    <source>
        <dbReference type="ARBA" id="ARBA00004241"/>
    </source>
</evidence>
<evidence type="ECO:0000256" key="6">
    <source>
        <dbReference type="ARBA" id="ARBA00022692"/>
    </source>
</evidence>
<reference evidence="13" key="1">
    <citation type="journal article" date="2023" name="Front. Microbiol.">
        <title>Phylogeography and host specificity of Pasteurellaceae pathogenic to sea-farmed fish in the north-east Atlantic.</title>
        <authorList>
            <person name="Gulla S."/>
            <person name="Colquhoun D.J."/>
            <person name="Olsen A.B."/>
            <person name="Spilsberg B."/>
            <person name="Lagesen K."/>
            <person name="Aakesson C.P."/>
            <person name="Strom S."/>
            <person name="Manji F."/>
            <person name="Birkbeck T.H."/>
            <person name="Nilsen H.K."/>
        </authorList>
    </citation>
    <scope>NUCLEOTIDE SEQUENCE</scope>
    <source>
        <strain evidence="13">VIB1234</strain>
    </source>
</reference>
<evidence type="ECO:0000256" key="2">
    <source>
        <dbReference type="ARBA" id="ARBA00004442"/>
    </source>
</evidence>
<evidence type="ECO:0000313" key="14">
    <source>
        <dbReference type="Proteomes" id="UP001230466"/>
    </source>
</evidence>
<protein>
    <submittedName>
        <fullName evidence="13">YadA-like family protein</fullName>
    </submittedName>
</protein>
<dbReference type="InterPro" id="IPR045584">
    <property type="entry name" value="Pilin-like"/>
</dbReference>
<keyword evidence="5" id="KW-1134">Transmembrane beta strand</keyword>
<dbReference type="GO" id="GO:0009986">
    <property type="term" value="C:cell surface"/>
    <property type="evidence" value="ECO:0007669"/>
    <property type="project" value="UniProtKB-SubCell"/>
</dbReference>
<dbReference type="Gene3D" id="2.150.10.10">
    <property type="entry name" value="Serralysin-like metalloprotease, C-terminal"/>
    <property type="match status" value="1"/>
</dbReference>
<feature type="domain" description="Trimeric autotransporter adhesin YadA-like C-terminal membrane anchor" evidence="11">
    <location>
        <begin position="67"/>
        <end position="126"/>
    </location>
</feature>
<keyword evidence="4" id="KW-0813">Transport</keyword>
<dbReference type="EMBL" id="JASAYJ010000014">
    <property type="protein sequence ID" value="MDP8187551.1"/>
    <property type="molecule type" value="Genomic_DNA"/>
</dbReference>
<name>A0AAW8CQJ3_9PAST</name>
<dbReference type="Proteomes" id="UP001230466">
    <property type="component" value="Unassembled WGS sequence"/>
</dbReference>
<proteinExistence type="inferred from homology"/>
<dbReference type="SUPFAM" id="SSF101967">
    <property type="entry name" value="Adhesin YadA, collagen-binding domain"/>
    <property type="match status" value="1"/>
</dbReference>
<dbReference type="AlphaFoldDB" id="A0AAW8CQJ3"/>
<evidence type="ECO:0000256" key="9">
    <source>
        <dbReference type="ARBA" id="ARBA00023136"/>
    </source>
</evidence>
<dbReference type="InterPro" id="IPR011049">
    <property type="entry name" value="Serralysin-like_metalloprot_C"/>
</dbReference>
<evidence type="ECO:0000313" key="13">
    <source>
        <dbReference type="EMBL" id="MDP8187551.1"/>
    </source>
</evidence>
<dbReference type="Gene3D" id="3.30.1300.30">
    <property type="entry name" value="GSPII I/J protein-like"/>
    <property type="match status" value="1"/>
</dbReference>
<evidence type="ECO:0000259" key="12">
    <source>
        <dbReference type="Pfam" id="PF05662"/>
    </source>
</evidence>
<evidence type="ECO:0000256" key="3">
    <source>
        <dbReference type="ARBA" id="ARBA00005848"/>
    </source>
</evidence>
<organism evidence="13 14">
    <name type="scientific">Pasteurella atlantica</name>
    <dbReference type="NCBI Taxonomy" id="2827233"/>
    <lineage>
        <taxon>Bacteria</taxon>
        <taxon>Pseudomonadati</taxon>
        <taxon>Pseudomonadota</taxon>
        <taxon>Gammaproteobacteria</taxon>
        <taxon>Pasteurellales</taxon>
        <taxon>Pasteurellaceae</taxon>
        <taxon>Pasteurella</taxon>
    </lineage>
</organism>
<dbReference type="RefSeq" id="WP_211598375.1">
    <property type="nucleotide sequence ID" value="NZ_JAGRQI010000014.1"/>
</dbReference>
<dbReference type="InterPro" id="IPR005594">
    <property type="entry name" value="YadA_C"/>
</dbReference>
<evidence type="ECO:0000256" key="5">
    <source>
        <dbReference type="ARBA" id="ARBA00022452"/>
    </source>
</evidence>
<dbReference type="SUPFAM" id="SSF54523">
    <property type="entry name" value="Pili subunits"/>
    <property type="match status" value="1"/>
</dbReference>
<keyword evidence="10" id="KW-0998">Cell outer membrane</keyword>
<dbReference type="Pfam" id="PF05662">
    <property type="entry name" value="YadA_stalk"/>
    <property type="match status" value="1"/>
</dbReference>
<keyword evidence="7" id="KW-0732">Signal</keyword>